<dbReference type="SUPFAM" id="SSF103473">
    <property type="entry name" value="MFS general substrate transporter"/>
    <property type="match status" value="1"/>
</dbReference>
<accession>A0A1M4XG99</accession>
<protein>
    <submittedName>
        <fullName evidence="8">MFS transporter, DHA2 family, multidrug resistance protein</fullName>
    </submittedName>
</protein>
<dbReference type="STRING" id="1122156.SAMN02745117_01050"/>
<dbReference type="Gene3D" id="1.20.1250.20">
    <property type="entry name" value="MFS general substrate transporter like domains"/>
    <property type="match status" value="1"/>
</dbReference>
<name>A0A1M4XG99_9BURK</name>
<proteinExistence type="predicted"/>
<dbReference type="OrthoDB" id="9807274at2"/>
<feature type="transmembrane region" description="Helical" evidence="6">
    <location>
        <begin position="36"/>
        <end position="61"/>
    </location>
</feature>
<dbReference type="Pfam" id="PF07690">
    <property type="entry name" value="MFS_1"/>
    <property type="match status" value="1"/>
</dbReference>
<evidence type="ECO:0000256" key="1">
    <source>
        <dbReference type="ARBA" id="ARBA00004141"/>
    </source>
</evidence>
<dbReference type="InterPro" id="IPR011701">
    <property type="entry name" value="MFS"/>
</dbReference>
<feature type="domain" description="Major facilitator superfamily (MFS) profile" evidence="7">
    <location>
        <begin position="38"/>
        <end position="486"/>
    </location>
</feature>
<feature type="transmembrane region" description="Helical" evidence="6">
    <location>
        <begin position="363"/>
        <end position="382"/>
    </location>
</feature>
<dbReference type="InterPro" id="IPR036259">
    <property type="entry name" value="MFS_trans_sf"/>
</dbReference>
<evidence type="ECO:0000313" key="8">
    <source>
        <dbReference type="EMBL" id="SHE92356.1"/>
    </source>
</evidence>
<keyword evidence="3 6" id="KW-0812">Transmembrane</keyword>
<feature type="transmembrane region" description="Helical" evidence="6">
    <location>
        <begin position="462"/>
        <end position="480"/>
    </location>
</feature>
<dbReference type="CDD" id="cd17321">
    <property type="entry name" value="MFS_MMR_MDR_like"/>
    <property type="match status" value="1"/>
</dbReference>
<gene>
    <name evidence="8" type="ORF">SAMN02745117_01050</name>
</gene>
<keyword evidence="5 6" id="KW-0472">Membrane</keyword>
<dbReference type="AlphaFoldDB" id="A0A1M4XG99"/>
<organism evidence="8 9">
    <name type="scientific">Lampropedia hyalina DSM 16112</name>
    <dbReference type="NCBI Taxonomy" id="1122156"/>
    <lineage>
        <taxon>Bacteria</taxon>
        <taxon>Pseudomonadati</taxon>
        <taxon>Pseudomonadota</taxon>
        <taxon>Betaproteobacteria</taxon>
        <taxon>Burkholderiales</taxon>
        <taxon>Comamonadaceae</taxon>
        <taxon>Lampropedia</taxon>
    </lineage>
</organism>
<dbReference type="PANTHER" id="PTHR42718">
    <property type="entry name" value="MAJOR FACILITATOR SUPERFAMILY MULTIDRUG TRANSPORTER MFSC"/>
    <property type="match status" value="1"/>
</dbReference>
<dbReference type="RefSeq" id="WP_073355441.1">
    <property type="nucleotide sequence ID" value="NZ_FQUZ01000009.1"/>
</dbReference>
<dbReference type="PANTHER" id="PTHR42718:SF9">
    <property type="entry name" value="MAJOR FACILITATOR SUPERFAMILY MULTIDRUG TRANSPORTER MFSC"/>
    <property type="match status" value="1"/>
</dbReference>
<feature type="transmembrane region" description="Helical" evidence="6">
    <location>
        <begin position="73"/>
        <end position="92"/>
    </location>
</feature>
<comment type="subcellular location">
    <subcellularLocation>
        <location evidence="1">Membrane</location>
        <topology evidence="1">Multi-pass membrane protein</topology>
    </subcellularLocation>
</comment>
<dbReference type="GO" id="GO:0016020">
    <property type="term" value="C:membrane"/>
    <property type="evidence" value="ECO:0007669"/>
    <property type="project" value="UniProtKB-SubCell"/>
</dbReference>
<evidence type="ECO:0000256" key="6">
    <source>
        <dbReference type="SAM" id="Phobius"/>
    </source>
</evidence>
<evidence type="ECO:0000256" key="2">
    <source>
        <dbReference type="ARBA" id="ARBA00022448"/>
    </source>
</evidence>
<keyword evidence="2" id="KW-0813">Transport</keyword>
<feature type="transmembrane region" description="Helical" evidence="6">
    <location>
        <begin position="297"/>
        <end position="326"/>
    </location>
</feature>
<feature type="transmembrane region" description="Helical" evidence="6">
    <location>
        <begin position="104"/>
        <end position="128"/>
    </location>
</feature>
<evidence type="ECO:0000256" key="5">
    <source>
        <dbReference type="ARBA" id="ARBA00023136"/>
    </source>
</evidence>
<feature type="transmembrane region" description="Helical" evidence="6">
    <location>
        <begin position="134"/>
        <end position="151"/>
    </location>
</feature>
<feature type="transmembrane region" description="Helical" evidence="6">
    <location>
        <begin position="332"/>
        <end position="351"/>
    </location>
</feature>
<dbReference type="Proteomes" id="UP000184327">
    <property type="component" value="Unassembled WGS sequence"/>
</dbReference>
<evidence type="ECO:0000313" key="9">
    <source>
        <dbReference type="Proteomes" id="UP000184327"/>
    </source>
</evidence>
<feature type="transmembrane region" description="Helical" evidence="6">
    <location>
        <begin position="229"/>
        <end position="247"/>
    </location>
</feature>
<feature type="transmembrane region" description="Helical" evidence="6">
    <location>
        <begin position="190"/>
        <end position="209"/>
    </location>
</feature>
<keyword evidence="4 6" id="KW-1133">Transmembrane helix</keyword>
<evidence type="ECO:0000256" key="3">
    <source>
        <dbReference type="ARBA" id="ARBA00022692"/>
    </source>
</evidence>
<reference evidence="8 9" key="1">
    <citation type="submission" date="2016-11" db="EMBL/GenBank/DDBJ databases">
        <authorList>
            <person name="Jaros S."/>
            <person name="Januszkiewicz K."/>
            <person name="Wedrychowicz H."/>
        </authorList>
    </citation>
    <scope>NUCLEOTIDE SEQUENCE [LARGE SCALE GENOMIC DNA]</scope>
    <source>
        <strain evidence="8 9">DSM 16112</strain>
    </source>
</reference>
<feature type="transmembrane region" description="Helical" evidence="6">
    <location>
        <begin position="163"/>
        <end position="184"/>
    </location>
</feature>
<evidence type="ECO:0000256" key="4">
    <source>
        <dbReference type="ARBA" id="ARBA00022989"/>
    </source>
</evidence>
<dbReference type="Gene3D" id="1.20.1720.10">
    <property type="entry name" value="Multidrug resistance protein D"/>
    <property type="match status" value="1"/>
</dbReference>
<dbReference type="InterPro" id="IPR020846">
    <property type="entry name" value="MFS_dom"/>
</dbReference>
<feature type="transmembrane region" description="Helical" evidence="6">
    <location>
        <begin position="259"/>
        <end position="277"/>
    </location>
</feature>
<evidence type="ECO:0000259" key="7">
    <source>
        <dbReference type="PROSITE" id="PS50850"/>
    </source>
</evidence>
<dbReference type="GO" id="GO:0022857">
    <property type="term" value="F:transmembrane transporter activity"/>
    <property type="evidence" value="ECO:0007669"/>
    <property type="project" value="InterPro"/>
</dbReference>
<dbReference type="EMBL" id="FQUZ01000009">
    <property type="protein sequence ID" value="SHE92356.1"/>
    <property type="molecule type" value="Genomic_DNA"/>
</dbReference>
<dbReference type="PROSITE" id="PS50850">
    <property type="entry name" value="MFS"/>
    <property type="match status" value="1"/>
</dbReference>
<sequence>MPDDLSSHLTKTVALASRPSGSEACNEGGLPAPQRFWSVLVILLALGMVVLDGSLITMALPTIARDLGIAESSIIWLISSYQIAVLCLLLPAASLGDRLGHKRLYLWGIAAFGTAAILCVLAESLWMLVLGRTLQGAFSAAVMTANTVLLRRTYPLSQLGRGISLNALVVGTAAVAGPSFAALMLSVFSWHWLFGITIPLSVLVVWLGLRFLPPDPPPQPHETVRWLDVLLNISMFALLFWGFKVLAEEVAVQGMGAHWLTPGLLMLVGTVVGIVYVRRQRSLHEPLLPLDLLRIPVFALSVGSSLTAFAAQMMGFIALPFLLLVILERGALEAGILVSVWPLASVATAPISGRLIGRYSSATLGGIGMVLFALGLLMLALMPAQVSFWNMAWRLALCGVGFALFQSPNNHTIVTSAPAHRAGAAGGMLSGARLTGQSLGAALAAGIFALFPPTSSALGSPWSFAIATAFALLAAALSMARKSQMQTIKTI</sequence>
<keyword evidence="9" id="KW-1185">Reference proteome</keyword>